<evidence type="ECO:0000313" key="12">
    <source>
        <dbReference type="EMBL" id="ERK55933.1"/>
    </source>
</evidence>
<comment type="cofactor">
    <cofactor evidence="1 11">
        <name>Mg(2+)</name>
        <dbReference type="ChEBI" id="CHEBI:18420"/>
    </cofactor>
</comment>
<dbReference type="GO" id="GO:0007165">
    <property type="term" value="P:signal transduction"/>
    <property type="evidence" value="ECO:0007669"/>
    <property type="project" value="TreeGrafter"/>
</dbReference>
<dbReference type="FunFam" id="3.30.540.10:FF:000003">
    <property type="entry name" value="Inositol-1-monophosphatase"/>
    <property type="match status" value="1"/>
</dbReference>
<dbReference type="GO" id="GO:0004401">
    <property type="term" value="F:histidinol-phosphatase activity"/>
    <property type="evidence" value="ECO:0007669"/>
    <property type="project" value="UniProtKB-EC"/>
</dbReference>
<evidence type="ECO:0000256" key="5">
    <source>
        <dbReference type="ARBA" id="ARBA00022723"/>
    </source>
</evidence>
<protein>
    <recommendedName>
        <fullName evidence="4">Histidinol-phosphatase</fullName>
        <ecNumber evidence="3">3.1.3.15</ecNumber>
    </recommendedName>
    <alternativeName>
        <fullName evidence="8">Histidinol-phosphate phosphatase</fullName>
    </alternativeName>
</protein>
<dbReference type="SUPFAM" id="SSF56655">
    <property type="entry name" value="Carbohydrate phosphatase"/>
    <property type="match status" value="1"/>
</dbReference>
<dbReference type="EMBL" id="ACVN02000169">
    <property type="protein sequence ID" value="ERK55933.1"/>
    <property type="molecule type" value="Genomic_DNA"/>
</dbReference>
<dbReference type="GO" id="GO:0046872">
    <property type="term" value="F:metal ion binding"/>
    <property type="evidence" value="ECO:0007669"/>
    <property type="project" value="UniProtKB-KW"/>
</dbReference>
<dbReference type="Proteomes" id="UP000017052">
    <property type="component" value="Unassembled WGS sequence"/>
</dbReference>
<dbReference type="PRINTS" id="PR00377">
    <property type="entry name" value="IMPHPHTASES"/>
</dbReference>
<feature type="binding site" evidence="11">
    <location>
        <position position="89"/>
    </location>
    <ligand>
        <name>Mg(2+)</name>
        <dbReference type="ChEBI" id="CHEBI:18420"/>
        <label>1</label>
        <note>catalytic</note>
    </ligand>
</feature>
<feature type="binding site" evidence="11">
    <location>
        <position position="87"/>
    </location>
    <ligand>
        <name>Mg(2+)</name>
        <dbReference type="ChEBI" id="CHEBI:18420"/>
        <label>1</label>
        <note>catalytic</note>
    </ligand>
</feature>
<keyword evidence="13" id="KW-1185">Reference proteome</keyword>
<evidence type="ECO:0000256" key="8">
    <source>
        <dbReference type="ARBA" id="ARBA00033209"/>
    </source>
</evidence>
<reference evidence="12" key="1">
    <citation type="submission" date="2013-08" db="EMBL/GenBank/DDBJ databases">
        <authorList>
            <person name="Durkin A.S."/>
            <person name="Haft D.R."/>
            <person name="McCorrison J."/>
            <person name="Torralba M."/>
            <person name="Gillis M."/>
            <person name="Haft D.H."/>
            <person name="Methe B."/>
            <person name="Sutton G."/>
            <person name="Nelson K.E."/>
        </authorList>
    </citation>
    <scope>NUCLEOTIDE SEQUENCE [LARGE SCALE GENOMIC DNA]</scope>
    <source>
        <strain evidence="12">F0233</strain>
    </source>
</reference>
<dbReference type="GO" id="GO:0006020">
    <property type="term" value="P:inositol metabolic process"/>
    <property type="evidence" value="ECO:0007669"/>
    <property type="project" value="TreeGrafter"/>
</dbReference>
<keyword evidence="7 11" id="KW-0460">Magnesium</keyword>
<dbReference type="PANTHER" id="PTHR20854:SF4">
    <property type="entry name" value="INOSITOL-1-MONOPHOSPHATASE-RELATED"/>
    <property type="match status" value="1"/>
</dbReference>
<accession>U2RQV7</accession>
<evidence type="ECO:0000313" key="13">
    <source>
        <dbReference type="Proteomes" id="UP000017052"/>
    </source>
</evidence>
<sequence>MAAAPDYTDDLRLAHLMADNADSLALNRFKARDLKVRAKADRTPVSEADQAIEASVRHTLATARPRDAVHGEEMPDTGYGPRQWIIDPIDGTANYVRGVPIWATLIGLRVGGEMVVGVVSAPALGRRWWAAEGSGAFTGTSLFTPNPIRVSGTSHLADAFLSYSSIHGWIDGGRGQGFVDLMRDCGRTRAFGDFFSYMLVAEGAVDLACEPDLELYDMAALVPIVTEAGGRFTNLDGAPGPVGRGALATNGILHDEVLERLAPDEGPDPDDGRP</sequence>
<evidence type="ECO:0000256" key="11">
    <source>
        <dbReference type="PIRSR" id="PIRSR600760-2"/>
    </source>
</evidence>
<evidence type="ECO:0000256" key="7">
    <source>
        <dbReference type="ARBA" id="ARBA00022842"/>
    </source>
</evidence>
<dbReference type="GeneID" id="95358705"/>
<dbReference type="Pfam" id="PF00459">
    <property type="entry name" value="Inositol_P"/>
    <property type="match status" value="1"/>
</dbReference>
<dbReference type="RefSeq" id="WP_021797482.1">
    <property type="nucleotide sequence ID" value="NZ_ACVN02000169.1"/>
</dbReference>
<proteinExistence type="predicted"/>
<keyword evidence="5 11" id="KW-0479">Metal-binding</keyword>
<feature type="binding site" evidence="11">
    <location>
        <position position="217"/>
    </location>
    <ligand>
        <name>Mg(2+)</name>
        <dbReference type="ChEBI" id="CHEBI:18420"/>
        <label>1</label>
        <note>catalytic</note>
    </ligand>
</feature>
<evidence type="ECO:0000256" key="9">
    <source>
        <dbReference type="ARBA" id="ARBA00049158"/>
    </source>
</evidence>
<evidence type="ECO:0000256" key="10">
    <source>
        <dbReference type="ARBA" id="ARBA00053547"/>
    </source>
</evidence>
<dbReference type="PANTHER" id="PTHR20854">
    <property type="entry name" value="INOSITOL MONOPHOSPHATASE"/>
    <property type="match status" value="1"/>
</dbReference>
<dbReference type="Gene3D" id="3.30.540.10">
    <property type="entry name" value="Fructose-1,6-Bisphosphatase, subunit A, domain 1"/>
    <property type="match status" value="1"/>
</dbReference>
<dbReference type="AlphaFoldDB" id="U2RQV7"/>
<comment type="pathway">
    <text evidence="2">Amino-acid biosynthesis; L-histidine biosynthesis; L-histidine from 5-phospho-alpha-D-ribose 1-diphosphate: step 8/9.</text>
</comment>
<comment type="function">
    <text evidence="10">Catalyzes the dephosphorylation of histidinol-phosphate to histidinol, the direct precursor of histidine.</text>
</comment>
<dbReference type="OrthoDB" id="9772456at2"/>
<dbReference type="GO" id="GO:0008934">
    <property type="term" value="F:inositol monophosphate 1-phosphatase activity"/>
    <property type="evidence" value="ECO:0007669"/>
    <property type="project" value="TreeGrafter"/>
</dbReference>
<evidence type="ECO:0000256" key="3">
    <source>
        <dbReference type="ARBA" id="ARBA00013085"/>
    </source>
</evidence>
<evidence type="ECO:0000256" key="4">
    <source>
        <dbReference type="ARBA" id="ARBA00021697"/>
    </source>
</evidence>
<keyword evidence="6" id="KW-0378">Hydrolase</keyword>
<dbReference type="EC" id="3.1.3.15" evidence="3"/>
<dbReference type="Gene3D" id="3.40.190.80">
    <property type="match status" value="1"/>
</dbReference>
<comment type="caution">
    <text evidence="12">The sequence shown here is derived from an EMBL/GenBank/DDBJ whole genome shotgun (WGS) entry which is preliminary data.</text>
</comment>
<name>U2RQV7_9ACTN</name>
<evidence type="ECO:0000256" key="2">
    <source>
        <dbReference type="ARBA" id="ARBA00004970"/>
    </source>
</evidence>
<gene>
    <name evidence="12" type="ORF">HMPREF0682_1502</name>
</gene>
<dbReference type="PROSITE" id="PS00629">
    <property type="entry name" value="IMP_1"/>
    <property type="match status" value="1"/>
</dbReference>
<comment type="catalytic activity">
    <reaction evidence="9">
        <text>L-histidinol phosphate + H2O = L-histidinol + phosphate</text>
        <dbReference type="Rhea" id="RHEA:14465"/>
        <dbReference type="ChEBI" id="CHEBI:15377"/>
        <dbReference type="ChEBI" id="CHEBI:43474"/>
        <dbReference type="ChEBI" id="CHEBI:57699"/>
        <dbReference type="ChEBI" id="CHEBI:57980"/>
        <dbReference type="EC" id="3.1.3.15"/>
    </reaction>
</comment>
<evidence type="ECO:0000256" key="1">
    <source>
        <dbReference type="ARBA" id="ARBA00001946"/>
    </source>
</evidence>
<dbReference type="InterPro" id="IPR020583">
    <property type="entry name" value="Inositol_monoP_metal-BS"/>
</dbReference>
<organism evidence="12 13">
    <name type="scientific">Propionibacterium acidifaciens F0233</name>
    <dbReference type="NCBI Taxonomy" id="553198"/>
    <lineage>
        <taxon>Bacteria</taxon>
        <taxon>Bacillati</taxon>
        <taxon>Actinomycetota</taxon>
        <taxon>Actinomycetes</taxon>
        <taxon>Propionibacteriales</taxon>
        <taxon>Propionibacteriaceae</taxon>
        <taxon>Propionibacterium</taxon>
    </lineage>
</organism>
<feature type="binding site" evidence="11">
    <location>
        <position position="90"/>
    </location>
    <ligand>
        <name>Mg(2+)</name>
        <dbReference type="ChEBI" id="CHEBI:18420"/>
        <label>2</label>
    </ligand>
</feature>
<evidence type="ECO:0000256" key="6">
    <source>
        <dbReference type="ARBA" id="ARBA00022801"/>
    </source>
</evidence>
<dbReference type="InterPro" id="IPR000760">
    <property type="entry name" value="Inositol_monophosphatase-like"/>
</dbReference>
<feature type="binding site" evidence="11">
    <location>
        <position position="72"/>
    </location>
    <ligand>
        <name>Mg(2+)</name>
        <dbReference type="ChEBI" id="CHEBI:18420"/>
        <label>1</label>
        <note>catalytic</note>
    </ligand>
</feature>